<evidence type="ECO:0000256" key="4">
    <source>
        <dbReference type="ARBA" id="ARBA00023143"/>
    </source>
</evidence>
<evidence type="ECO:0000256" key="3">
    <source>
        <dbReference type="ARBA" id="ARBA00017941"/>
    </source>
</evidence>
<name>A0ABW4LKS7_9BACI</name>
<keyword evidence="9" id="KW-0282">Flagellum</keyword>
<gene>
    <name evidence="9" type="primary">flgC</name>
    <name evidence="9" type="ORF">ACFSCX_04445</name>
</gene>
<dbReference type="InterPro" id="IPR001444">
    <property type="entry name" value="Flag_bb_rod_N"/>
</dbReference>
<evidence type="ECO:0000256" key="2">
    <source>
        <dbReference type="ARBA" id="ARBA00009677"/>
    </source>
</evidence>
<dbReference type="RefSeq" id="WP_377926917.1">
    <property type="nucleotide sequence ID" value="NZ_JBHUEM010000003.1"/>
</dbReference>
<evidence type="ECO:0000256" key="1">
    <source>
        <dbReference type="ARBA" id="ARBA00004117"/>
    </source>
</evidence>
<keyword evidence="10" id="KW-1185">Reference proteome</keyword>
<evidence type="ECO:0000256" key="5">
    <source>
        <dbReference type="ARBA" id="ARBA00025933"/>
    </source>
</evidence>
<dbReference type="EMBL" id="JBHUEM010000003">
    <property type="protein sequence ID" value="MFD1735810.1"/>
    <property type="molecule type" value="Genomic_DNA"/>
</dbReference>
<dbReference type="InterPro" id="IPR006299">
    <property type="entry name" value="FlgC"/>
</dbReference>
<feature type="domain" description="Flagellar basal body rod protein N-terminal" evidence="7">
    <location>
        <begin position="7"/>
        <end position="35"/>
    </location>
</feature>
<comment type="similarity">
    <text evidence="2">Belongs to the flagella basal body rod proteins family.</text>
</comment>
<feature type="domain" description="Flagellar basal-body/hook protein C-terminal" evidence="8">
    <location>
        <begin position="108"/>
        <end position="151"/>
    </location>
</feature>
<accession>A0ABW4LKS7</accession>
<dbReference type="Pfam" id="PF06429">
    <property type="entry name" value="Flg_bbr_C"/>
    <property type="match status" value="1"/>
</dbReference>
<dbReference type="PROSITE" id="PS00588">
    <property type="entry name" value="FLAGELLA_BB_ROD"/>
    <property type="match status" value="1"/>
</dbReference>
<evidence type="ECO:0000256" key="6">
    <source>
        <dbReference type="RuleBase" id="RU362062"/>
    </source>
</evidence>
<keyword evidence="9" id="KW-0966">Cell projection</keyword>
<dbReference type="Proteomes" id="UP001597214">
    <property type="component" value="Unassembled WGS sequence"/>
</dbReference>
<sequence>MSMFHGLNITASALTAQRLRMDIISSNMSNVDTTRGKFVDGEWQPYRRKMVVVQPNETKFSSYLNTAMKTSTTQAGAVGNGVKVTKIAEDQTPFKLVYNPEHPDADEDGYVQMPNVDPLKEMVDLMSATRSYEANVTVFNANKNMLMKALEIGR</sequence>
<proteinExistence type="inferred from homology"/>
<organism evidence="9 10">
    <name type="scientific">Bacillus salitolerans</name>
    <dbReference type="NCBI Taxonomy" id="1437434"/>
    <lineage>
        <taxon>Bacteria</taxon>
        <taxon>Bacillati</taxon>
        <taxon>Bacillota</taxon>
        <taxon>Bacilli</taxon>
        <taxon>Bacillales</taxon>
        <taxon>Bacillaceae</taxon>
        <taxon>Bacillus</taxon>
    </lineage>
</organism>
<evidence type="ECO:0000259" key="7">
    <source>
        <dbReference type="Pfam" id="PF00460"/>
    </source>
</evidence>
<dbReference type="Pfam" id="PF00460">
    <property type="entry name" value="Flg_bb_rod"/>
    <property type="match status" value="1"/>
</dbReference>
<dbReference type="PANTHER" id="PTHR30435">
    <property type="entry name" value="FLAGELLAR PROTEIN"/>
    <property type="match status" value="1"/>
</dbReference>
<evidence type="ECO:0000259" key="8">
    <source>
        <dbReference type="Pfam" id="PF06429"/>
    </source>
</evidence>
<protein>
    <recommendedName>
        <fullName evidence="3 6">Flagellar basal-body rod protein FlgC</fullName>
    </recommendedName>
</protein>
<reference evidence="10" key="1">
    <citation type="journal article" date="2019" name="Int. J. Syst. Evol. Microbiol.">
        <title>The Global Catalogue of Microorganisms (GCM) 10K type strain sequencing project: providing services to taxonomists for standard genome sequencing and annotation.</title>
        <authorList>
            <consortium name="The Broad Institute Genomics Platform"/>
            <consortium name="The Broad Institute Genome Sequencing Center for Infectious Disease"/>
            <person name="Wu L."/>
            <person name="Ma J."/>
        </authorList>
    </citation>
    <scope>NUCLEOTIDE SEQUENCE [LARGE SCALE GENOMIC DNA]</scope>
    <source>
        <strain evidence="10">CCUG 49339</strain>
    </source>
</reference>
<evidence type="ECO:0000313" key="9">
    <source>
        <dbReference type="EMBL" id="MFD1735810.1"/>
    </source>
</evidence>
<dbReference type="PANTHER" id="PTHR30435:SF2">
    <property type="entry name" value="FLAGELLAR BASAL-BODY ROD PROTEIN FLGC"/>
    <property type="match status" value="1"/>
</dbReference>
<evidence type="ECO:0000313" key="10">
    <source>
        <dbReference type="Proteomes" id="UP001597214"/>
    </source>
</evidence>
<dbReference type="InterPro" id="IPR019776">
    <property type="entry name" value="Flagellar_basal_body_rod_CS"/>
</dbReference>
<comment type="caution">
    <text evidence="9">The sequence shown here is derived from an EMBL/GenBank/DDBJ whole genome shotgun (WGS) entry which is preliminary data.</text>
</comment>
<keyword evidence="4 6" id="KW-0975">Bacterial flagellum</keyword>
<comment type="subunit">
    <text evidence="5 6">The basal body constitutes a major portion of the flagellar organelle and consists of four rings (L,P,S, and M) mounted on a central rod. The rod consists of about 26 subunits of FlgG in the distal portion, and FlgB, FlgC and FlgF are thought to build up the proximal portion of the rod with about 6 subunits each.</text>
</comment>
<keyword evidence="9" id="KW-0969">Cilium</keyword>
<dbReference type="InterPro" id="IPR010930">
    <property type="entry name" value="Flg_bb/hook_C_dom"/>
</dbReference>
<dbReference type="NCBIfam" id="TIGR01395">
    <property type="entry name" value="FlgC"/>
    <property type="match status" value="1"/>
</dbReference>
<comment type="subcellular location">
    <subcellularLocation>
        <location evidence="1 6">Bacterial flagellum basal body</location>
    </subcellularLocation>
</comment>